<evidence type="ECO:0000313" key="2">
    <source>
        <dbReference type="Proteomes" id="UP000485058"/>
    </source>
</evidence>
<organism evidence="1 2">
    <name type="scientific">Haematococcus lacustris</name>
    <name type="common">Green alga</name>
    <name type="synonym">Haematococcus pluvialis</name>
    <dbReference type="NCBI Taxonomy" id="44745"/>
    <lineage>
        <taxon>Eukaryota</taxon>
        <taxon>Viridiplantae</taxon>
        <taxon>Chlorophyta</taxon>
        <taxon>core chlorophytes</taxon>
        <taxon>Chlorophyceae</taxon>
        <taxon>CS clade</taxon>
        <taxon>Chlamydomonadales</taxon>
        <taxon>Haematococcaceae</taxon>
        <taxon>Haematococcus</taxon>
    </lineage>
</organism>
<dbReference type="AlphaFoldDB" id="A0A699YUK5"/>
<evidence type="ECO:0000313" key="1">
    <source>
        <dbReference type="EMBL" id="GFH12925.1"/>
    </source>
</evidence>
<dbReference type="EMBL" id="BLLF01000555">
    <property type="protein sequence ID" value="GFH12925.1"/>
    <property type="molecule type" value="Genomic_DNA"/>
</dbReference>
<feature type="non-terminal residue" evidence="1">
    <location>
        <position position="1"/>
    </location>
</feature>
<comment type="caution">
    <text evidence="1">The sequence shown here is derived from an EMBL/GenBank/DDBJ whole genome shotgun (WGS) entry which is preliminary data.</text>
</comment>
<reference evidence="1 2" key="1">
    <citation type="submission" date="2020-02" db="EMBL/GenBank/DDBJ databases">
        <title>Draft genome sequence of Haematococcus lacustris strain NIES-144.</title>
        <authorList>
            <person name="Morimoto D."/>
            <person name="Nakagawa S."/>
            <person name="Yoshida T."/>
            <person name="Sawayama S."/>
        </authorList>
    </citation>
    <scope>NUCLEOTIDE SEQUENCE [LARGE SCALE GENOMIC DNA]</scope>
    <source>
        <strain evidence="1 2">NIES-144</strain>
    </source>
</reference>
<keyword evidence="2" id="KW-1185">Reference proteome</keyword>
<protein>
    <submittedName>
        <fullName evidence="1">Uncharacterized protein</fullName>
    </submittedName>
</protein>
<accession>A0A699YUK5</accession>
<dbReference type="Proteomes" id="UP000485058">
    <property type="component" value="Unassembled WGS sequence"/>
</dbReference>
<sequence length="68" mass="7378">MSTRQQVVQQASKKPKGCSAELFVLLHLPIQEGPDGGPILPITVVDSSRIFMIESPLIEHVTVLVNLA</sequence>
<name>A0A699YUK5_HAELA</name>
<proteinExistence type="predicted"/>
<gene>
    <name evidence="1" type="ORF">HaLaN_08707</name>
</gene>